<gene>
    <name evidence="2" type="ORF">A2806_02235</name>
</gene>
<sequence>MAATPLTEASYNANLLLAVLQKGEEMESQAEFLQFVLASLGAGFASIVAFVCGIVSAVQMVRATDEWDRNRDAWPDARWSILFFVIACLMASAAATLSVVAWYLQN</sequence>
<dbReference type="Proteomes" id="UP000177629">
    <property type="component" value="Unassembled WGS sequence"/>
</dbReference>
<accession>A0A1G2PHN0</accession>
<comment type="caution">
    <text evidence="2">The sequence shown here is derived from an EMBL/GenBank/DDBJ whole genome shotgun (WGS) entry which is preliminary data.</text>
</comment>
<keyword evidence="1" id="KW-0472">Membrane</keyword>
<organism evidence="2 3">
    <name type="scientific">Candidatus Terrybacteria bacterium RIFCSPHIGHO2_01_FULL_48_17</name>
    <dbReference type="NCBI Taxonomy" id="1802362"/>
    <lineage>
        <taxon>Bacteria</taxon>
        <taxon>Candidatus Terryibacteriota</taxon>
    </lineage>
</organism>
<evidence type="ECO:0000313" key="2">
    <source>
        <dbReference type="EMBL" id="OHA47840.1"/>
    </source>
</evidence>
<reference evidence="2 3" key="1">
    <citation type="journal article" date="2016" name="Nat. Commun.">
        <title>Thousands of microbial genomes shed light on interconnected biogeochemical processes in an aquifer system.</title>
        <authorList>
            <person name="Anantharaman K."/>
            <person name="Brown C.T."/>
            <person name="Hug L.A."/>
            <person name="Sharon I."/>
            <person name="Castelle C.J."/>
            <person name="Probst A.J."/>
            <person name="Thomas B.C."/>
            <person name="Singh A."/>
            <person name="Wilkins M.J."/>
            <person name="Karaoz U."/>
            <person name="Brodie E.L."/>
            <person name="Williams K.H."/>
            <person name="Hubbard S.S."/>
            <person name="Banfield J.F."/>
        </authorList>
    </citation>
    <scope>NUCLEOTIDE SEQUENCE [LARGE SCALE GENOMIC DNA]</scope>
</reference>
<feature type="transmembrane region" description="Helical" evidence="1">
    <location>
        <begin position="32"/>
        <end position="58"/>
    </location>
</feature>
<dbReference type="AlphaFoldDB" id="A0A1G2PHN0"/>
<proteinExistence type="predicted"/>
<keyword evidence="1" id="KW-0812">Transmembrane</keyword>
<evidence type="ECO:0000313" key="3">
    <source>
        <dbReference type="Proteomes" id="UP000177629"/>
    </source>
</evidence>
<feature type="transmembrane region" description="Helical" evidence="1">
    <location>
        <begin position="79"/>
        <end position="104"/>
    </location>
</feature>
<evidence type="ECO:0000256" key="1">
    <source>
        <dbReference type="SAM" id="Phobius"/>
    </source>
</evidence>
<name>A0A1G2PHN0_9BACT</name>
<keyword evidence="1" id="KW-1133">Transmembrane helix</keyword>
<dbReference type="STRING" id="1802362.A2806_02235"/>
<protein>
    <submittedName>
        <fullName evidence="2">Uncharacterized protein</fullName>
    </submittedName>
</protein>
<dbReference type="EMBL" id="MHSS01000013">
    <property type="protein sequence ID" value="OHA47840.1"/>
    <property type="molecule type" value="Genomic_DNA"/>
</dbReference>